<protein>
    <submittedName>
        <fullName evidence="1">Uncharacterized protein</fullName>
    </submittedName>
</protein>
<gene>
    <name evidence="1" type="ORF">Natoc_3053</name>
</gene>
<evidence type="ECO:0000313" key="1">
    <source>
        <dbReference type="EMBL" id="AGB38797.1"/>
    </source>
</evidence>
<organism evidence="1 2">
    <name type="scientific">Natronococcus occultus SP4</name>
    <dbReference type="NCBI Taxonomy" id="694430"/>
    <lineage>
        <taxon>Archaea</taxon>
        <taxon>Methanobacteriati</taxon>
        <taxon>Methanobacteriota</taxon>
        <taxon>Stenosarchaea group</taxon>
        <taxon>Halobacteria</taxon>
        <taxon>Halobacteriales</taxon>
        <taxon>Natrialbaceae</taxon>
        <taxon>Natronococcus</taxon>
    </lineage>
</organism>
<sequence length="101" mass="10530">MTTDATARRHRLTPPVDLRAALGSLGIEHLVVNRTRLFVIFGTAVLDCRVRQGDLASASEVALAVLDGPSRSTETGAALRDRLLAQLAPTGGSDQGGDAGH</sequence>
<dbReference type="HOGENOM" id="CLU_2285124_0_0_2"/>
<dbReference type="RefSeq" id="WP_015322236.1">
    <property type="nucleotide sequence ID" value="NC_019974.1"/>
</dbReference>
<dbReference type="eggNOG" id="arCOG10874">
    <property type="taxonomic scope" value="Archaea"/>
</dbReference>
<dbReference type="OrthoDB" id="382949at2157"/>
<keyword evidence="2" id="KW-1185">Reference proteome</keyword>
<dbReference type="KEGG" id="nou:Natoc_3053"/>
<dbReference type="AlphaFoldDB" id="L0K0J5"/>
<evidence type="ECO:0000313" key="2">
    <source>
        <dbReference type="Proteomes" id="UP000010878"/>
    </source>
</evidence>
<reference evidence="1 2" key="1">
    <citation type="submission" date="2012-11" db="EMBL/GenBank/DDBJ databases">
        <title>FINISHED of Natronococcus occultus SP4, DSM 3396.</title>
        <authorList>
            <consortium name="DOE Joint Genome Institute"/>
            <person name="Eisen J."/>
            <person name="Huntemann M."/>
            <person name="Wei C.-L."/>
            <person name="Han J."/>
            <person name="Detter J.C."/>
            <person name="Han C."/>
            <person name="Tapia R."/>
            <person name="Chen A."/>
            <person name="Kyrpides N."/>
            <person name="Mavromatis K."/>
            <person name="Markowitz V."/>
            <person name="Szeto E."/>
            <person name="Ivanova N."/>
            <person name="Mikhailova N."/>
            <person name="Ovchinnikova G."/>
            <person name="Pagani I."/>
            <person name="Pati A."/>
            <person name="Goodwin L."/>
            <person name="Nordberg H.P."/>
            <person name="Cantor M.N."/>
            <person name="Hua S.X."/>
            <person name="Woyke T."/>
            <person name="Eisen J."/>
            <person name="Klenk H.-P."/>
            <person name="Klenk H.-P."/>
        </authorList>
    </citation>
    <scope>NUCLEOTIDE SEQUENCE [LARGE SCALE GENOMIC DNA]</scope>
    <source>
        <strain evidence="1 2">SP4</strain>
    </source>
</reference>
<accession>L0K0J5</accession>
<dbReference type="EMBL" id="CP003929">
    <property type="protein sequence ID" value="AGB38797.1"/>
    <property type="molecule type" value="Genomic_DNA"/>
</dbReference>
<proteinExistence type="predicted"/>
<dbReference type="Proteomes" id="UP000010878">
    <property type="component" value="Chromosome"/>
</dbReference>
<name>L0K0J5_9EURY</name>
<dbReference type="GeneID" id="14403440"/>